<keyword evidence="3 6" id="KW-0812">Transmembrane</keyword>
<comment type="subcellular location">
    <subcellularLocation>
        <location evidence="1">Cell membrane</location>
        <topology evidence="1">Multi-pass membrane protein</topology>
    </subcellularLocation>
</comment>
<feature type="domain" description="MacB-like periplasmic core" evidence="8">
    <location>
        <begin position="21"/>
        <end position="229"/>
    </location>
</feature>
<feature type="transmembrane region" description="Helical" evidence="6">
    <location>
        <begin position="751"/>
        <end position="775"/>
    </location>
</feature>
<feature type="transmembrane region" description="Helical" evidence="6">
    <location>
        <begin position="348"/>
        <end position="370"/>
    </location>
</feature>
<feature type="transmembrane region" description="Helical" evidence="6">
    <location>
        <begin position="795"/>
        <end position="821"/>
    </location>
</feature>
<keyword evidence="4 6" id="KW-1133">Transmembrane helix</keyword>
<feature type="transmembrane region" description="Helical" evidence="6">
    <location>
        <begin position="395"/>
        <end position="416"/>
    </location>
</feature>
<feature type="domain" description="ABC3 transporter permease C-terminal" evidence="7">
    <location>
        <begin position="261"/>
        <end position="379"/>
    </location>
</feature>
<dbReference type="AlphaFoldDB" id="A0A840UUK7"/>
<sequence length="835" mass="91866">MLHRRFLLRELWQGRKQALIFIFCVALSLATTVALNGFRRDIDHSITGDARALHGGDVILHSHYELSPGLRRAIDRLQRQGTIAAAVDTYGFYSLIRSSQGQQTLFANLKVVGEGYPFYGRIDLQSGRRLNQALKAGEVVVAPEVLQRLQLRIGDVIDVGEARLRIADVVTYESARPVDLFSFGPRVFVAGADLAALDLIKKGSRVNYETLLKASRDSAVEPLATELRAASIAGQERVETFRTAGSRIKRFFDNLLFFLSLISLFTLLLAGIGMQSSLTALLREKETTLAIVKALGATRGFLYRHYLLLALLLGMIGSLAGSLAGLVLEGFLPRLFTGLLPPGSDVEISTLDLVQGMGLGLAVVFFFTFLPLSRLNRVKPTAIFRREESDDNRSVVYYLTRAVGLVLLTALVVLQLRDLEIGLWFVAGSLALILVVSVLTRLVLRLSRRLSPRSLALRLAVRSLVRPGNATRAIVVTLSSALAILLAIFLLERNLRQTFIDSYPAAAPNLFCIDIQKDQRDGFRALVGDDVELFPVVRARLTSINGQAVVREKGEAPRGDSLTREFNLTYRDELLVDEELRRGASLFRVAGDGSVGLQVSILDTVAEMGDMQLGDVLRFSIQGVPLEAEVTSIRTRTRSKLYPFFYFVFPPQYLQQAPQTYFAALHRDKAEIPGLESRIVTAFPNVSVINMAASAAELGGLMHRLAGIITFFAAFSLLAGALILVSSILATRLARVREAVYYKILGGRSSFVLSVFFYENLLIGLTSAVFAVVLAQAINWAVCRFVLEIAFRADWTATLAVMIGTVVLVILLGVLSSVFILRQKPADFLRQQGGE</sequence>
<dbReference type="GO" id="GO:0005886">
    <property type="term" value="C:plasma membrane"/>
    <property type="evidence" value="ECO:0007669"/>
    <property type="project" value="UniProtKB-SubCell"/>
</dbReference>
<evidence type="ECO:0000256" key="2">
    <source>
        <dbReference type="ARBA" id="ARBA00022475"/>
    </source>
</evidence>
<feature type="transmembrane region" description="Helical" evidence="6">
    <location>
        <begin position="422"/>
        <end position="444"/>
    </location>
</feature>
<dbReference type="Proteomes" id="UP000539642">
    <property type="component" value="Unassembled WGS sequence"/>
</dbReference>
<gene>
    <name evidence="9" type="ORF">HNQ81_000794</name>
</gene>
<dbReference type="Pfam" id="PF02687">
    <property type="entry name" value="FtsX"/>
    <property type="match status" value="2"/>
</dbReference>
<feature type="transmembrane region" description="Helical" evidence="6">
    <location>
        <begin position="705"/>
        <end position="730"/>
    </location>
</feature>
<evidence type="ECO:0000256" key="4">
    <source>
        <dbReference type="ARBA" id="ARBA00022989"/>
    </source>
</evidence>
<feature type="domain" description="ABC3 transporter permease C-terminal" evidence="7">
    <location>
        <begin position="711"/>
        <end position="824"/>
    </location>
</feature>
<organism evidence="9 10">
    <name type="scientific">Desulfoprunum benzoelyticum</name>
    <dbReference type="NCBI Taxonomy" id="1506996"/>
    <lineage>
        <taxon>Bacteria</taxon>
        <taxon>Pseudomonadati</taxon>
        <taxon>Thermodesulfobacteriota</taxon>
        <taxon>Desulfobulbia</taxon>
        <taxon>Desulfobulbales</taxon>
        <taxon>Desulfobulbaceae</taxon>
        <taxon>Desulfoprunum</taxon>
    </lineage>
</organism>
<keyword evidence="10" id="KW-1185">Reference proteome</keyword>
<dbReference type="Pfam" id="PF12704">
    <property type="entry name" value="MacB_PCD"/>
    <property type="match status" value="1"/>
</dbReference>
<evidence type="ECO:0000259" key="7">
    <source>
        <dbReference type="Pfam" id="PF02687"/>
    </source>
</evidence>
<reference evidence="9 10" key="1">
    <citation type="submission" date="2020-08" db="EMBL/GenBank/DDBJ databases">
        <title>Genomic Encyclopedia of Type Strains, Phase IV (KMG-IV): sequencing the most valuable type-strain genomes for metagenomic binning, comparative biology and taxonomic classification.</title>
        <authorList>
            <person name="Goeker M."/>
        </authorList>
    </citation>
    <scope>NUCLEOTIDE SEQUENCE [LARGE SCALE GENOMIC DNA]</scope>
    <source>
        <strain evidence="9 10">DSM 28570</strain>
    </source>
</reference>
<evidence type="ECO:0000313" key="10">
    <source>
        <dbReference type="Proteomes" id="UP000539642"/>
    </source>
</evidence>
<comment type="caution">
    <text evidence="9">The sequence shown here is derived from an EMBL/GenBank/DDBJ whole genome shotgun (WGS) entry which is preliminary data.</text>
</comment>
<dbReference type="EMBL" id="JACHEO010000002">
    <property type="protein sequence ID" value="MBB5347084.1"/>
    <property type="molecule type" value="Genomic_DNA"/>
</dbReference>
<accession>A0A840UUK7</accession>
<evidence type="ECO:0000256" key="3">
    <source>
        <dbReference type="ARBA" id="ARBA00022692"/>
    </source>
</evidence>
<feature type="transmembrane region" description="Helical" evidence="6">
    <location>
        <begin position="306"/>
        <end position="328"/>
    </location>
</feature>
<dbReference type="InterPro" id="IPR038766">
    <property type="entry name" value="Membrane_comp_ABC_pdt"/>
</dbReference>
<dbReference type="RefSeq" id="WP_183348511.1">
    <property type="nucleotide sequence ID" value="NZ_JACHEO010000002.1"/>
</dbReference>
<proteinExistence type="predicted"/>
<keyword evidence="2" id="KW-1003">Cell membrane</keyword>
<evidence type="ECO:0000256" key="5">
    <source>
        <dbReference type="ARBA" id="ARBA00023136"/>
    </source>
</evidence>
<dbReference type="PANTHER" id="PTHR30287">
    <property type="entry name" value="MEMBRANE COMPONENT OF PREDICTED ABC SUPERFAMILY METABOLITE UPTAKE TRANSPORTER"/>
    <property type="match status" value="1"/>
</dbReference>
<keyword evidence="5 6" id="KW-0472">Membrane</keyword>
<feature type="transmembrane region" description="Helical" evidence="6">
    <location>
        <begin position="473"/>
        <end position="491"/>
    </location>
</feature>
<evidence type="ECO:0000259" key="8">
    <source>
        <dbReference type="Pfam" id="PF12704"/>
    </source>
</evidence>
<evidence type="ECO:0000256" key="1">
    <source>
        <dbReference type="ARBA" id="ARBA00004651"/>
    </source>
</evidence>
<name>A0A840UUK7_9BACT</name>
<protein>
    <submittedName>
        <fullName evidence="9">Putative ABC transport system permease protein</fullName>
    </submittedName>
</protein>
<dbReference type="PANTHER" id="PTHR30287:SF1">
    <property type="entry name" value="INNER MEMBRANE PROTEIN"/>
    <property type="match status" value="1"/>
</dbReference>
<evidence type="ECO:0000256" key="6">
    <source>
        <dbReference type="SAM" id="Phobius"/>
    </source>
</evidence>
<dbReference type="InterPro" id="IPR025857">
    <property type="entry name" value="MacB_PCD"/>
</dbReference>
<evidence type="ECO:0000313" key="9">
    <source>
        <dbReference type="EMBL" id="MBB5347084.1"/>
    </source>
</evidence>
<dbReference type="InterPro" id="IPR003838">
    <property type="entry name" value="ABC3_permease_C"/>
</dbReference>
<feature type="transmembrane region" description="Helical" evidence="6">
    <location>
        <begin position="255"/>
        <end position="274"/>
    </location>
</feature>